<dbReference type="CDD" id="cd00034">
    <property type="entry name" value="CSD"/>
    <property type="match status" value="1"/>
</dbReference>
<protein>
    <submittedName>
        <fullName evidence="5">Chromobox protein1-like</fullName>
    </submittedName>
</protein>
<comment type="subcellular location">
    <subcellularLocation>
        <location evidence="1">Nucleus</location>
    </subcellularLocation>
</comment>
<dbReference type="Proteomes" id="UP000192247">
    <property type="component" value="Unassembled WGS sequence"/>
</dbReference>
<dbReference type="SMART" id="SM00298">
    <property type="entry name" value="CHROMO"/>
    <property type="match status" value="1"/>
</dbReference>
<keyword evidence="6" id="KW-1185">Reference proteome</keyword>
<dbReference type="Pfam" id="PF01393">
    <property type="entry name" value="Chromo_shadow"/>
    <property type="match status" value="1"/>
</dbReference>
<evidence type="ECO:0000256" key="2">
    <source>
        <dbReference type="ARBA" id="ARBA00022737"/>
    </source>
</evidence>
<organism evidence="5 6">
    <name type="scientific">Tropilaelaps mercedesae</name>
    <dbReference type="NCBI Taxonomy" id="418985"/>
    <lineage>
        <taxon>Eukaryota</taxon>
        <taxon>Metazoa</taxon>
        <taxon>Ecdysozoa</taxon>
        <taxon>Arthropoda</taxon>
        <taxon>Chelicerata</taxon>
        <taxon>Arachnida</taxon>
        <taxon>Acari</taxon>
        <taxon>Parasitiformes</taxon>
        <taxon>Mesostigmata</taxon>
        <taxon>Gamasina</taxon>
        <taxon>Dermanyssoidea</taxon>
        <taxon>Laelapidae</taxon>
        <taxon>Tropilaelaps</taxon>
    </lineage>
</organism>
<evidence type="ECO:0000256" key="3">
    <source>
        <dbReference type="ARBA" id="ARBA00023242"/>
    </source>
</evidence>
<evidence type="ECO:0000256" key="1">
    <source>
        <dbReference type="ARBA" id="ARBA00004123"/>
    </source>
</evidence>
<proteinExistence type="predicted"/>
<comment type="caution">
    <text evidence="5">The sequence shown here is derived from an EMBL/GenBank/DDBJ whole genome shotgun (WGS) entry which is preliminary data.</text>
</comment>
<dbReference type="Gene3D" id="2.40.50.40">
    <property type="match status" value="1"/>
</dbReference>
<dbReference type="GO" id="GO:0005694">
    <property type="term" value="C:chromosome"/>
    <property type="evidence" value="ECO:0007669"/>
    <property type="project" value="UniProtKB-ARBA"/>
</dbReference>
<name>A0A1V9XPU5_9ACAR</name>
<dbReference type="SUPFAM" id="SSF54160">
    <property type="entry name" value="Chromo domain-like"/>
    <property type="match status" value="1"/>
</dbReference>
<dbReference type="InterPro" id="IPR000953">
    <property type="entry name" value="Chromo/chromo_shadow_dom"/>
</dbReference>
<dbReference type="SMART" id="SM00300">
    <property type="entry name" value="ChSh"/>
    <property type="match status" value="1"/>
</dbReference>
<accession>A0A1V9XPU5</accession>
<evidence type="ECO:0000313" key="6">
    <source>
        <dbReference type="Proteomes" id="UP000192247"/>
    </source>
</evidence>
<dbReference type="AlphaFoldDB" id="A0A1V9XPU5"/>
<dbReference type="STRING" id="418985.A0A1V9XPU5"/>
<dbReference type="InParanoid" id="A0A1V9XPU5"/>
<dbReference type="FunFam" id="2.40.50.40:FF:000031">
    <property type="entry name" value="Heterochromatin protein 1"/>
    <property type="match status" value="1"/>
</dbReference>
<dbReference type="GO" id="GO:0005634">
    <property type="term" value="C:nucleus"/>
    <property type="evidence" value="ECO:0007669"/>
    <property type="project" value="UniProtKB-SubCell"/>
</dbReference>
<evidence type="ECO:0000313" key="5">
    <source>
        <dbReference type="EMBL" id="OQR75506.1"/>
    </source>
</evidence>
<dbReference type="EMBL" id="MNPL01006293">
    <property type="protein sequence ID" value="OQR75506.1"/>
    <property type="molecule type" value="Genomic_DNA"/>
</dbReference>
<dbReference type="PANTHER" id="PTHR22812">
    <property type="entry name" value="CHROMOBOX PROTEIN"/>
    <property type="match status" value="1"/>
</dbReference>
<dbReference type="PROSITE" id="PS50013">
    <property type="entry name" value="CHROMO_2"/>
    <property type="match status" value="1"/>
</dbReference>
<feature type="non-terminal residue" evidence="5">
    <location>
        <position position="1"/>
    </location>
</feature>
<keyword evidence="3" id="KW-0539">Nucleus</keyword>
<dbReference type="InterPro" id="IPR016197">
    <property type="entry name" value="Chromo-like_dom_sf"/>
</dbReference>
<dbReference type="InterPro" id="IPR051219">
    <property type="entry name" value="Heterochromatin_chromo-domain"/>
</dbReference>
<dbReference type="InterPro" id="IPR008251">
    <property type="entry name" value="Chromo_shadow_dom"/>
</dbReference>
<keyword evidence="2" id="KW-0677">Repeat</keyword>
<sequence length="99" mass="11405">GRFYLRQWNLIIFYNNTYSFVGDKKEKKARGFERGLEAEKILGATDAAGELMFLMKWKDSSDADVVPAKVANVKCPQVVIKYYEERLVWDSSTCGKDKK</sequence>
<reference evidence="5 6" key="1">
    <citation type="journal article" date="2017" name="Gigascience">
        <title>Draft genome of the honey bee ectoparasitic mite, Tropilaelaps mercedesae, is shaped by the parasitic life history.</title>
        <authorList>
            <person name="Dong X."/>
            <person name="Armstrong S.D."/>
            <person name="Xia D."/>
            <person name="Makepeace B.L."/>
            <person name="Darby A.C."/>
            <person name="Kadowaki T."/>
        </authorList>
    </citation>
    <scope>NUCLEOTIDE SEQUENCE [LARGE SCALE GENOMIC DNA]</scope>
    <source>
        <strain evidence="5">Wuxi-XJTLU</strain>
    </source>
</reference>
<dbReference type="OrthoDB" id="6421498at2759"/>
<gene>
    <name evidence="5" type="ORF">BIW11_00759</name>
</gene>
<feature type="domain" description="Chromo" evidence="4">
    <location>
        <begin position="36"/>
        <end position="94"/>
    </location>
</feature>
<evidence type="ECO:0000259" key="4">
    <source>
        <dbReference type="PROSITE" id="PS50013"/>
    </source>
</evidence>